<evidence type="ECO:0000313" key="2">
    <source>
        <dbReference type="Proteomes" id="UP000269221"/>
    </source>
</evidence>
<gene>
    <name evidence="1" type="ORF">DUI87_16553</name>
</gene>
<comment type="caution">
    <text evidence="1">The sequence shown here is derived from an EMBL/GenBank/DDBJ whole genome shotgun (WGS) entry which is preliminary data.</text>
</comment>
<sequence>MLLVSYLPASVPRFHSLSKIDGKSYVRNACLTLPDDDKTSHQQAIEDSISAEIAMERPKKYPTANKVTTQHGYQLPKRVQKKRKLREEEGEIMMNGKEKKVCEATYLTMSSTDGWKILLEAIFHALFENTHEYLVNIVVYYTVKFSIRSPLTGKYVHQGLVSKEKDILKRKCLKMKPGLDRGHLVRPYGVVTQKKMDFIGKQFTTTADLQAISTAGGTRPQGGSGKLCNGVCLPIGPSLVGTLWFHTAATSNLDWNGLEWIGLDWNGLDWIGLDWIGLDWIGLEWIGLEWIGLD</sequence>
<name>A0A3M0KIT3_HIRRU</name>
<dbReference type="OrthoDB" id="9950510at2759"/>
<dbReference type="AlphaFoldDB" id="A0A3M0KIT3"/>
<reference evidence="1 2" key="1">
    <citation type="submission" date="2018-07" db="EMBL/GenBank/DDBJ databases">
        <title>A high quality draft genome assembly of the barn swallow (H. rustica rustica).</title>
        <authorList>
            <person name="Formenti G."/>
            <person name="Chiara M."/>
            <person name="Poveda L."/>
            <person name="Francoijs K.-J."/>
            <person name="Bonisoli-Alquati A."/>
            <person name="Canova L."/>
            <person name="Gianfranceschi L."/>
            <person name="Horner D.S."/>
            <person name="Saino N."/>
        </authorList>
    </citation>
    <scope>NUCLEOTIDE SEQUENCE [LARGE SCALE GENOMIC DNA]</scope>
    <source>
        <strain evidence="1">Chelidonia</strain>
        <tissue evidence="1">Blood</tissue>
    </source>
</reference>
<accession>A0A3M0KIT3</accession>
<organism evidence="1 2">
    <name type="scientific">Hirundo rustica rustica</name>
    <dbReference type="NCBI Taxonomy" id="333673"/>
    <lineage>
        <taxon>Eukaryota</taxon>
        <taxon>Metazoa</taxon>
        <taxon>Chordata</taxon>
        <taxon>Craniata</taxon>
        <taxon>Vertebrata</taxon>
        <taxon>Euteleostomi</taxon>
        <taxon>Archelosauria</taxon>
        <taxon>Archosauria</taxon>
        <taxon>Dinosauria</taxon>
        <taxon>Saurischia</taxon>
        <taxon>Theropoda</taxon>
        <taxon>Coelurosauria</taxon>
        <taxon>Aves</taxon>
        <taxon>Neognathae</taxon>
        <taxon>Neoaves</taxon>
        <taxon>Telluraves</taxon>
        <taxon>Australaves</taxon>
        <taxon>Passeriformes</taxon>
        <taxon>Sylvioidea</taxon>
        <taxon>Hirundinidae</taxon>
        <taxon>Hirundo</taxon>
    </lineage>
</organism>
<proteinExistence type="predicted"/>
<evidence type="ECO:0000313" key="1">
    <source>
        <dbReference type="EMBL" id="RMC07097.1"/>
    </source>
</evidence>
<dbReference type="EMBL" id="QRBI01000120">
    <property type="protein sequence ID" value="RMC07097.1"/>
    <property type="molecule type" value="Genomic_DNA"/>
</dbReference>
<keyword evidence="2" id="KW-1185">Reference proteome</keyword>
<protein>
    <submittedName>
        <fullName evidence="1">Uncharacterized protein</fullName>
    </submittedName>
</protein>
<dbReference type="Proteomes" id="UP000269221">
    <property type="component" value="Unassembled WGS sequence"/>
</dbReference>